<keyword evidence="1" id="KW-0472">Membrane</keyword>
<reference evidence="3 4" key="1">
    <citation type="submission" date="2009-05" db="EMBL/GenBank/DDBJ databases">
        <title>The draft genome of Acidovorax delafieldii 2AN.</title>
        <authorList>
            <consortium name="US DOE Joint Genome Institute (JGI-PGF)"/>
            <person name="Lucas S."/>
            <person name="Copeland A."/>
            <person name="Lapidus A."/>
            <person name="Glavina del Rio T."/>
            <person name="Tice H."/>
            <person name="Bruce D."/>
            <person name="Goodwin L."/>
            <person name="Pitluck S."/>
            <person name="Larimer F."/>
            <person name="Land M.L."/>
            <person name="Hauser L."/>
            <person name="Shelobolina E.S."/>
            <person name="Picardal F."/>
            <person name="Roden E."/>
            <person name="Emerson D."/>
        </authorList>
    </citation>
    <scope>NUCLEOTIDE SEQUENCE [LARGE SCALE GENOMIC DNA]</scope>
    <source>
        <strain evidence="3 4">2AN</strain>
    </source>
</reference>
<organism evidence="3 4">
    <name type="scientific">Acidovorax delafieldii 2AN</name>
    <dbReference type="NCBI Taxonomy" id="573060"/>
    <lineage>
        <taxon>Bacteria</taxon>
        <taxon>Pseudomonadati</taxon>
        <taxon>Pseudomonadota</taxon>
        <taxon>Betaproteobacteria</taxon>
        <taxon>Burkholderiales</taxon>
        <taxon>Comamonadaceae</taxon>
        <taxon>Acidovorax</taxon>
    </lineage>
</organism>
<accession>C5T0G5</accession>
<sequence>MPCGLLYSALLVAALSGGPLQGALTMALFGVGSGVWLVSAPWLWGKLRAHLNAARARWGTRLAGGLLVGVAGWALWMDLIYKPSLWCR</sequence>
<keyword evidence="4" id="KW-1185">Reference proteome</keyword>
<feature type="domain" description="Urease accessory protein UreH-like transmembrane" evidence="2">
    <location>
        <begin position="1"/>
        <end position="72"/>
    </location>
</feature>
<dbReference type="PATRIC" id="fig|573060.9.peg.4765"/>
<evidence type="ECO:0000313" key="3">
    <source>
        <dbReference type="EMBL" id="EER61983.1"/>
    </source>
</evidence>
<dbReference type="EMBL" id="ACQT01000005">
    <property type="protein sequence ID" value="EER61983.1"/>
    <property type="molecule type" value="Genomic_DNA"/>
</dbReference>
<keyword evidence="1" id="KW-1133">Transmembrane helix</keyword>
<proteinExistence type="predicted"/>
<dbReference type="Pfam" id="PF13386">
    <property type="entry name" value="DsbD_2"/>
    <property type="match status" value="1"/>
</dbReference>
<comment type="caution">
    <text evidence="3">The sequence shown here is derived from an EMBL/GenBank/DDBJ whole genome shotgun (WGS) entry which is preliminary data.</text>
</comment>
<keyword evidence="1" id="KW-0812">Transmembrane</keyword>
<evidence type="ECO:0000313" key="4">
    <source>
        <dbReference type="Proteomes" id="UP000003856"/>
    </source>
</evidence>
<feature type="transmembrane region" description="Helical" evidence="1">
    <location>
        <begin position="56"/>
        <end position="76"/>
    </location>
</feature>
<dbReference type="Proteomes" id="UP000003856">
    <property type="component" value="Unassembled WGS sequence"/>
</dbReference>
<name>C5T0G5_ACIDE</name>
<protein>
    <recommendedName>
        <fullName evidence="2">Urease accessory protein UreH-like transmembrane domain-containing protein</fullName>
    </recommendedName>
</protein>
<evidence type="ECO:0000259" key="2">
    <source>
        <dbReference type="Pfam" id="PF13386"/>
    </source>
</evidence>
<evidence type="ECO:0000256" key="1">
    <source>
        <dbReference type="SAM" id="Phobius"/>
    </source>
</evidence>
<dbReference type="AlphaFoldDB" id="C5T0G5"/>
<gene>
    <name evidence="3" type="ORF">AcdelDRAFT_0395</name>
</gene>
<feature type="transmembrane region" description="Helical" evidence="1">
    <location>
        <begin position="27"/>
        <end position="44"/>
    </location>
</feature>
<dbReference type="InterPro" id="IPR039447">
    <property type="entry name" value="UreH-like_TM_dom"/>
</dbReference>